<comment type="caution">
    <text evidence="1">The sequence shown here is derived from an EMBL/GenBank/DDBJ whole genome shotgun (WGS) entry which is preliminary data.</text>
</comment>
<proteinExistence type="predicted"/>
<dbReference type="AlphaFoldDB" id="J9DBX5"/>
<sequence>MEKLKIDLKFNVMLEEESTFSRSRLLQYSYKNTQRQHNNIFKSQKKKVMYLKVMNVKIMLLCLKNIPLIYLASKYLKLILYMMMIAPKSSFFILASNTCEVKEKRINGKNFSNKEYAKIVKSIRDASFSAYKEDLGIKLKHNKNKTVLFCVPFSEVGFFIDGFKNVFLQNADLGKKSGKFFRSIGKVIDFFGNLRIIVQNRSISNYSEDNQEFMGHISTLENCDYVHSVKFGELKFQMEKLGLNVSLKKNPISKNPEILIYDKKFTNDETFCCITNYKNRCFYITDQFAQLFEFIKKTIVFYIVIHTDIKLTKTLSLIFNYCIADFDFVNIDKNHFFEMIKRFLNGELKLQNKDSLQYILNYIKKIDEEDEAYKKFIFEYDQAYQIIKKLAFDFLSNNMERNIDFGVLLSVLALINVKNDKSSFSMFLKSFVDCLDEKFSSHITEKIDFQLLFRMKIADNINIILENCELECEFNNILKLQLNEVFPDPYVFIKLCGLLSSPISNDQNRFKECIIPLIKGFRKHLKNSKRYFDSYFNFLSVKTITLILKCICKLNCLKNVENVSSEIKDSKYIQFYFSANKELVEKIFNDLQSKFKFDFAKENYVGWTNLKESSSKIIIYRDWYDEIIQTEKIVIESHLSDPSRFLEYENITYIQYIVLTSQIISNIEPHNVVNISNPQTCFTFPYQMNLYLEQNGVRRYNGGLFVKNFGESIELIFRLNKTLIKIQNYKMYVELKIQKHKTPVRGRFISRTSFFRNNLPWYCIQSSELKQTDSFLSFKFIQGFVYSLAFFTVNQDHYVIKALLEEEKNIMSFIEYYKELDSIDDDFFGFLHPDSSLDFHSKINFINSTIKAIKFKNFSCIQKYKKYRYSDNPCKI</sequence>
<protein>
    <submittedName>
        <fullName evidence="1">Uncharacterized protein</fullName>
    </submittedName>
</protein>
<dbReference type="HOGENOM" id="CLU_328187_0_0_1"/>
<keyword evidence="2" id="KW-1185">Reference proteome</keyword>
<accession>J9DBX5</accession>
<dbReference type="InParanoid" id="J9DBX5"/>
<dbReference type="Proteomes" id="UP000003163">
    <property type="component" value="Unassembled WGS sequence"/>
</dbReference>
<reference evidence="1 2" key="1">
    <citation type="submission" date="2011-08" db="EMBL/GenBank/DDBJ databases">
        <authorList>
            <person name="Liu Z.J."/>
            <person name="Shi F.L."/>
            <person name="Lu J.Q."/>
            <person name="Li M."/>
            <person name="Wang Z.L."/>
        </authorList>
    </citation>
    <scope>NUCLEOTIDE SEQUENCE [LARGE SCALE GENOMIC DNA]</scope>
    <source>
        <strain evidence="1 2">USNM 41457</strain>
    </source>
</reference>
<name>J9DBX5_EDHAE</name>
<organism evidence="1 2">
    <name type="scientific">Edhazardia aedis (strain USNM 41457)</name>
    <name type="common">Microsporidian parasite</name>
    <dbReference type="NCBI Taxonomy" id="1003232"/>
    <lineage>
        <taxon>Eukaryota</taxon>
        <taxon>Fungi</taxon>
        <taxon>Fungi incertae sedis</taxon>
        <taxon>Microsporidia</taxon>
        <taxon>Edhazardia</taxon>
    </lineage>
</organism>
<gene>
    <name evidence="1" type="ORF">EDEG_00911</name>
</gene>
<reference evidence="2" key="2">
    <citation type="submission" date="2015-07" db="EMBL/GenBank/DDBJ databases">
        <title>Contrasting host-pathogen interactions and genome evolution in two generalist and specialist microsporidian pathogens of mosquitoes.</title>
        <authorList>
            <consortium name="The Broad Institute Genomics Platform"/>
            <consortium name="The Broad Institute Genome Sequencing Center for Infectious Disease"/>
            <person name="Cuomo C.A."/>
            <person name="Sanscrainte N.D."/>
            <person name="Goldberg J.M."/>
            <person name="Heiman D."/>
            <person name="Young S."/>
            <person name="Zeng Q."/>
            <person name="Becnel J.J."/>
            <person name="Birren B.W."/>
        </authorList>
    </citation>
    <scope>NUCLEOTIDE SEQUENCE [LARGE SCALE GENOMIC DNA]</scope>
    <source>
        <strain evidence="2">USNM 41457</strain>
    </source>
</reference>
<evidence type="ECO:0000313" key="2">
    <source>
        <dbReference type="Proteomes" id="UP000003163"/>
    </source>
</evidence>
<dbReference type="VEuPathDB" id="MicrosporidiaDB:EDEG_00911"/>
<dbReference type="EMBL" id="AFBI03000011">
    <property type="protein sequence ID" value="EJW04994.1"/>
    <property type="molecule type" value="Genomic_DNA"/>
</dbReference>
<evidence type="ECO:0000313" key="1">
    <source>
        <dbReference type="EMBL" id="EJW04994.1"/>
    </source>
</evidence>